<dbReference type="Proteomes" id="UP001501791">
    <property type="component" value="Unassembled WGS sequence"/>
</dbReference>
<proteinExistence type="predicted"/>
<keyword evidence="1" id="KW-0812">Transmembrane</keyword>
<evidence type="ECO:0000313" key="3">
    <source>
        <dbReference type="Proteomes" id="UP001501791"/>
    </source>
</evidence>
<keyword evidence="1" id="KW-0472">Membrane</keyword>
<keyword evidence="3" id="KW-1185">Reference proteome</keyword>
<dbReference type="Pfam" id="PF04306">
    <property type="entry name" value="DUF456"/>
    <property type="match status" value="1"/>
</dbReference>
<evidence type="ECO:0000313" key="2">
    <source>
        <dbReference type="EMBL" id="GAA1560534.1"/>
    </source>
</evidence>
<accession>A0ABP4NED1</accession>
<dbReference type="InterPro" id="IPR007403">
    <property type="entry name" value="DUF456"/>
</dbReference>
<feature type="transmembrane region" description="Helical" evidence="1">
    <location>
        <begin position="50"/>
        <end position="70"/>
    </location>
</feature>
<dbReference type="RefSeq" id="WP_346037236.1">
    <property type="nucleotide sequence ID" value="NZ_BAAALY010000018.1"/>
</dbReference>
<dbReference type="EMBL" id="BAAALY010000018">
    <property type="protein sequence ID" value="GAA1560534.1"/>
    <property type="molecule type" value="Genomic_DNA"/>
</dbReference>
<protein>
    <submittedName>
        <fullName evidence="2">DUF456 domain-containing protein</fullName>
    </submittedName>
</protein>
<feature type="transmembrane region" description="Helical" evidence="1">
    <location>
        <begin position="12"/>
        <end position="43"/>
    </location>
</feature>
<keyword evidence="1" id="KW-1133">Transmembrane helix</keyword>
<evidence type="ECO:0000256" key="1">
    <source>
        <dbReference type="SAM" id="Phobius"/>
    </source>
</evidence>
<reference evidence="3" key="1">
    <citation type="journal article" date="2019" name="Int. J. Syst. Evol. Microbiol.">
        <title>The Global Catalogue of Microorganisms (GCM) 10K type strain sequencing project: providing services to taxonomists for standard genome sequencing and annotation.</title>
        <authorList>
            <consortium name="The Broad Institute Genomics Platform"/>
            <consortium name="The Broad Institute Genome Sequencing Center for Infectious Disease"/>
            <person name="Wu L."/>
            <person name="Ma J."/>
        </authorList>
    </citation>
    <scope>NUCLEOTIDE SEQUENCE [LARGE SCALE GENOMIC DNA]</scope>
    <source>
        <strain evidence="3">JCM 13319</strain>
    </source>
</reference>
<name>A0ABP4NED1_9MICO</name>
<organism evidence="2 3">
    <name type="scientific">Brevibacterium picturae</name>
    <dbReference type="NCBI Taxonomy" id="260553"/>
    <lineage>
        <taxon>Bacteria</taxon>
        <taxon>Bacillati</taxon>
        <taxon>Actinomycetota</taxon>
        <taxon>Actinomycetes</taxon>
        <taxon>Micrococcales</taxon>
        <taxon>Brevibacteriaceae</taxon>
        <taxon>Brevibacterium</taxon>
    </lineage>
</organism>
<gene>
    <name evidence="2" type="ORF">GCM10009691_38090</name>
</gene>
<feature type="transmembrane region" description="Helical" evidence="1">
    <location>
        <begin position="136"/>
        <end position="164"/>
    </location>
</feature>
<sequence>MNADILTSVLAGLAILVGCLGIIVPILPGSILIGIAVLVWAIVIGGPMAWIVFAIVAVFVAAGMSASLVLTGRKLKDMEVPNKSVLLGGILGIVGFFVIPVLGLPIGFIAGLYLAEYLRIKEAKEAWDSSWESLKAIGIGAAIEFLLALLAAITFGIGILIHFLG</sequence>
<comment type="caution">
    <text evidence="2">The sequence shown here is derived from an EMBL/GenBank/DDBJ whole genome shotgun (WGS) entry which is preliminary data.</text>
</comment>
<feature type="transmembrane region" description="Helical" evidence="1">
    <location>
        <begin position="90"/>
        <end position="115"/>
    </location>
</feature>